<feature type="transmembrane region" description="Helical" evidence="7">
    <location>
        <begin position="421"/>
        <end position="443"/>
    </location>
</feature>
<feature type="domain" description="NADH-Ubiquinone oxidoreductase (complex I) chain 5 N-terminal" evidence="10">
    <location>
        <begin position="70"/>
        <end position="108"/>
    </location>
</feature>
<feature type="transmembrane region" description="Helical" evidence="7">
    <location>
        <begin position="71"/>
        <end position="91"/>
    </location>
</feature>
<dbReference type="PANTHER" id="PTHR42829">
    <property type="entry name" value="NADH-UBIQUINONE OXIDOREDUCTASE CHAIN 5"/>
    <property type="match status" value="1"/>
</dbReference>
<dbReference type="InterPro" id="IPR003945">
    <property type="entry name" value="NU5C-like"/>
</dbReference>
<dbReference type="InterPro" id="IPR001750">
    <property type="entry name" value="ND/Mrp_TM"/>
</dbReference>
<dbReference type="PANTHER" id="PTHR42829:SF1">
    <property type="entry name" value="INORGANIC CARBON TRANSPORTER SUBUNIT DABB-RELATED"/>
    <property type="match status" value="1"/>
</dbReference>
<evidence type="ECO:0000256" key="2">
    <source>
        <dbReference type="ARBA" id="ARBA00022448"/>
    </source>
</evidence>
<feature type="transmembrane region" description="Helical" evidence="7">
    <location>
        <begin position="268"/>
        <end position="288"/>
    </location>
</feature>
<comment type="function">
    <text evidence="7">Part of an energy-coupled inorganic carbon pump.</text>
</comment>
<dbReference type="InterPro" id="IPR001516">
    <property type="entry name" value="Proton_antipo_N"/>
</dbReference>
<evidence type="ECO:0000256" key="8">
    <source>
        <dbReference type="RuleBase" id="RU000320"/>
    </source>
</evidence>
<evidence type="ECO:0000256" key="7">
    <source>
        <dbReference type="HAMAP-Rule" id="MF_00862"/>
    </source>
</evidence>
<proteinExistence type="inferred from homology"/>
<comment type="similarity">
    <text evidence="7">Belongs to the inorganic carbon transporter (TC 9.A.2) DabB family.</text>
</comment>
<dbReference type="Proteomes" id="UP001524570">
    <property type="component" value="Unassembled WGS sequence"/>
</dbReference>
<evidence type="ECO:0000256" key="5">
    <source>
        <dbReference type="ARBA" id="ARBA00022989"/>
    </source>
</evidence>
<feature type="transmembrane region" description="Helical" evidence="7">
    <location>
        <begin position="389"/>
        <end position="409"/>
    </location>
</feature>
<keyword evidence="2 7" id="KW-0813">Transport</keyword>
<keyword evidence="5 7" id="KW-1133">Transmembrane helix</keyword>
<name>A0ABT1TSF4_9GAMM</name>
<evidence type="ECO:0000256" key="4">
    <source>
        <dbReference type="ARBA" id="ARBA00022692"/>
    </source>
</evidence>
<feature type="transmembrane region" description="Helical" evidence="7">
    <location>
        <begin position="362"/>
        <end position="382"/>
    </location>
</feature>
<feature type="domain" description="NADH:quinone oxidoreductase/Mrp antiporter transmembrane" evidence="9">
    <location>
        <begin position="124"/>
        <end position="342"/>
    </location>
</feature>
<dbReference type="InterPro" id="IPR046396">
    <property type="entry name" value="Transporter_DabB"/>
</dbReference>
<gene>
    <name evidence="7" type="primary">dabB</name>
    <name evidence="11" type="ORF">NP589_09745</name>
</gene>
<comment type="subcellular location">
    <subcellularLocation>
        <location evidence="7">Cell membrane</location>
        <topology evidence="7">Multi-pass membrane protein</topology>
    </subcellularLocation>
    <subcellularLocation>
        <location evidence="1">Endomembrane system</location>
        <topology evidence="1">Multi-pass membrane protein</topology>
    </subcellularLocation>
    <subcellularLocation>
        <location evidence="8">Membrane</location>
        <topology evidence="8">Multi-pass membrane protein</topology>
    </subcellularLocation>
</comment>
<keyword evidence="6 7" id="KW-0472">Membrane</keyword>
<dbReference type="HAMAP" id="MF_00862">
    <property type="entry name" value="DabB"/>
    <property type="match status" value="1"/>
</dbReference>
<evidence type="ECO:0000256" key="1">
    <source>
        <dbReference type="ARBA" id="ARBA00004127"/>
    </source>
</evidence>
<feature type="transmembrane region" description="Helical" evidence="7">
    <location>
        <begin position="309"/>
        <end position="330"/>
    </location>
</feature>
<evidence type="ECO:0000313" key="11">
    <source>
        <dbReference type="EMBL" id="MCQ8117709.1"/>
    </source>
</evidence>
<keyword evidence="12" id="KW-1185">Reference proteome</keyword>
<organism evidence="11 12">
    <name type="scientific">Methylomonas rosea</name>
    <dbReference type="NCBI Taxonomy" id="2952227"/>
    <lineage>
        <taxon>Bacteria</taxon>
        <taxon>Pseudomonadati</taxon>
        <taxon>Pseudomonadota</taxon>
        <taxon>Gammaproteobacteria</taxon>
        <taxon>Methylococcales</taxon>
        <taxon>Methylococcaceae</taxon>
        <taxon>Methylomonas</taxon>
    </lineage>
</organism>
<keyword evidence="4 7" id="KW-0812">Transmembrane</keyword>
<evidence type="ECO:0000256" key="6">
    <source>
        <dbReference type="ARBA" id="ARBA00023136"/>
    </source>
</evidence>
<sequence length="529" mass="57090">MTSLITYSAVSAPLLLFLSGIPSSTWTDRHPQLMTKLCGTLSILAVLTAGLAGVSLFYTGSGASVAEHLLYIDRLSAMMLMLVAFIGAVVIRYSRHYLDGDPGQGRFFKWLAWTIAAVMTLVIAGHFILFVLAWIMTSLCLHRLLLFYPERQGARIAARKKFVFSRLGDFALILAGVWLYQVFGTLEFGELFAAADTTIHNSSNLNAAAFALVIGAVIKSAQFPFHSWLPEVMETPTPVSALMHAGIINAGGFLVIRMSHVLVQAPAALHLLAVIGTVTALFGSLVMLTQTSIKKSLAFSTVGQMGFMMLQCGLGAFSSAMLHIIAHALYKAHAFLSSGSVVDIARAAWAPPIRDSRHPGELLVAFIAALALTVGGAGLFDLNLREEPGIVLLGAILQMALTYLLWNALAHHAGPAQIGKALLIASGVSLLYFALQTGFLHLLRADIAQQMPIDSLFDSLLLTVVLAGFFTILMLQIQYPGPAAAKVWQAAYVHLYNGFYISTLANRMIQRYGSKPVRLSHRHSGGIPQ</sequence>
<feature type="transmembrane region" description="Helical" evidence="7">
    <location>
        <begin position="111"/>
        <end position="141"/>
    </location>
</feature>
<dbReference type="Pfam" id="PF00361">
    <property type="entry name" value="Proton_antipo_M"/>
    <property type="match status" value="1"/>
</dbReference>
<accession>A0ABT1TSF4</accession>
<protein>
    <recommendedName>
        <fullName evidence="7">Probable inorganic carbon transporter subunit DabB</fullName>
    </recommendedName>
</protein>
<dbReference type="RefSeq" id="WP_256606809.1">
    <property type="nucleotide sequence ID" value="NZ_JANIBL010000025.1"/>
</dbReference>
<feature type="transmembrane region" description="Helical" evidence="7">
    <location>
        <begin position="241"/>
        <end position="262"/>
    </location>
</feature>
<comment type="caution">
    <text evidence="11">The sequence shown here is derived from an EMBL/GenBank/DDBJ whole genome shotgun (WGS) entry which is preliminary data.</text>
</comment>
<feature type="transmembrane region" description="Helical" evidence="7">
    <location>
        <begin position="37"/>
        <end position="59"/>
    </location>
</feature>
<evidence type="ECO:0000256" key="3">
    <source>
        <dbReference type="ARBA" id="ARBA00022475"/>
    </source>
</evidence>
<reference evidence="11 12" key="1">
    <citation type="submission" date="2022-07" db="EMBL/GenBank/DDBJ databases">
        <title>Methylomonas rivi sp. nov., Methylomonas rosea sp. nov., Methylomonas aureus sp. nov. and Methylomonas subterranea sp. nov., four novel methanotrophs isolated from a freshwater creek and the deep terrestrial subsurface.</title>
        <authorList>
            <person name="Abin C."/>
            <person name="Sankaranarayanan K."/>
            <person name="Garner C."/>
            <person name="Sindelar R."/>
            <person name="Kotary K."/>
            <person name="Garner R."/>
            <person name="Barclay S."/>
            <person name="Lawson P."/>
            <person name="Krumholz L."/>
        </authorList>
    </citation>
    <scope>NUCLEOTIDE SEQUENCE [LARGE SCALE GENOMIC DNA]</scope>
    <source>
        <strain evidence="11 12">WSC-7</strain>
    </source>
</reference>
<keyword evidence="3 7" id="KW-1003">Cell membrane</keyword>
<feature type="transmembrane region" description="Helical" evidence="7">
    <location>
        <begin position="455"/>
        <end position="479"/>
    </location>
</feature>
<dbReference type="EMBL" id="JANIBL010000025">
    <property type="protein sequence ID" value="MCQ8117709.1"/>
    <property type="molecule type" value="Genomic_DNA"/>
</dbReference>
<evidence type="ECO:0000259" key="9">
    <source>
        <dbReference type="Pfam" id="PF00361"/>
    </source>
</evidence>
<evidence type="ECO:0000313" key="12">
    <source>
        <dbReference type="Proteomes" id="UP001524570"/>
    </source>
</evidence>
<comment type="subunit">
    <text evidence="7">Forms a complex with DabA.</text>
</comment>
<evidence type="ECO:0000259" key="10">
    <source>
        <dbReference type="Pfam" id="PF00662"/>
    </source>
</evidence>
<feature type="transmembrane region" description="Helical" evidence="7">
    <location>
        <begin position="491"/>
        <end position="509"/>
    </location>
</feature>
<dbReference type="PRINTS" id="PR01434">
    <property type="entry name" value="NADHDHGNASE5"/>
</dbReference>
<feature type="transmembrane region" description="Helical" evidence="7">
    <location>
        <begin position="203"/>
        <end position="221"/>
    </location>
</feature>
<dbReference type="Pfam" id="PF00662">
    <property type="entry name" value="Proton_antipo_N"/>
    <property type="match status" value="1"/>
</dbReference>
<feature type="transmembrane region" description="Helical" evidence="7">
    <location>
        <begin position="162"/>
        <end position="183"/>
    </location>
</feature>